<name>A0AC55CRD5_ECHTE</name>
<protein>
    <submittedName>
        <fullName evidence="2">La-related protein 6</fullName>
    </submittedName>
</protein>
<organism evidence="1 2">
    <name type="scientific">Echinops telfairi</name>
    <name type="common">Lesser hedgehog tenrec</name>
    <dbReference type="NCBI Taxonomy" id="9371"/>
    <lineage>
        <taxon>Eukaryota</taxon>
        <taxon>Metazoa</taxon>
        <taxon>Chordata</taxon>
        <taxon>Craniata</taxon>
        <taxon>Vertebrata</taxon>
        <taxon>Euteleostomi</taxon>
        <taxon>Mammalia</taxon>
        <taxon>Eutheria</taxon>
        <taxon>Afrotheria</taxon>
        <taxon>Tenrecidae</taxon>
        <taxon>Tenrecinae</taxon>
        <taxon>Echinops</taxon>
    </lineage>
</organism>
<sequence length="477" mass="53489">MVSELLTLRSLHTCLNHKLRCFYLVGKKNESLKRLCLWGARFRCDQVSSRSSSATTSGGENDREDLDQEWKPPEKELIKKLVEQIEFYFSDENLEKDAFLLKHVRRNKLGYVSVKLLTSFKKVKHLTRDWRTTAYALKSSVTLELNEDHRKVRRTTPVPLFPNENLPSKMLLLYDLHLSPQLWALATPQPNGRVQEKVMEHLLQLFGGFGIISSVRILKPGRELPPDIRRISSRYSQVGTQECAIVEFEEVEAAIKAHEYMISESQGKETMKAVLIGMKPPKKKSPKDKNHDEEPAVSIHPSKSLNKRVEALQYMGDESSANSSSDPESNPASPMAGRRPVASNKLSPSGHQNLFLSPNASPCSSPWSSPLAQRKGVSRKSPLAEEGRLNSSTSPEIFRKCLDYSSDSSATPSGSPWVRRRRQAEMETQEKSPGASPLLSRKVQTADGLPVGVLRLPRGPDHTRGFHGGHERSRAGP</sequence>
<keyword evidence="1" id="KW-1185">Reference proteome</keyword>
<reference evidence="2" key="1">
    <citation type="submission" date="2025-08" db="UniProtKB">
        <authorList>
            <consortium name="RefSeq"/>
        </authorList>
    </citation>
    <scope>IDENTIFICATION</scope>
</reference>
<dbReference type="RefSeq" id="XP_045141594.1">
    <property type="nucleotide sequence ID" value="XM_045285659.1"/>
</dbReference>
<dbReference type="Proteomes" id="UP000694863">
    <property type="component" value="Unplaced"/>
</dbReference>
<gene>
    <name evidence="2" type="primary">LARP6</name>
</gene>
<evidence type="ECO:0000313" key="2">
    <source>
        <dbReference type="RefSeq" id="XP_045141594.1"/>
    </source>
</evidence>
<accession>A0AC55CRD5</accession>
<evidence type="ECO:0000313" key="1">
    <source>
        <dbReference type="Proteomes" id="UP000694863"/>
    </source>
</evidence>
<proteinExistence type="predicted"/>